<name>A0ABU1WRI6_9BURK</name>
<organism evidence="3 4">
    <name type="scientific">Hydrogenophaga palleronii</name>
    <dbReference type="NCBI Taxonomy" id="65655"/>
    <lineage>
        <taxon>Bacteria</taxon>
        <taxon>Pseudomonadati</taxon>
        <taxon>Pseudomonadota</taxon>
        <taxon>Betaproteobacteria</taxon>
        <taxon>Burkholderiales</taxon>
        <taxon>Comamonadaceae</taxon>
        <taxon>Hydrogenophaga</taxon>
    </lineage>
</organism>
<dbReference type="Gene3D" id="3.40.190.10">
    <property type="entry name" value="Periplasmic binding protein-like II"/>
    <property type="match status" value="1"/>
</dbReference>
<proteinExistence type="inferred from homology"/>
<evidence type="ECO:0000313" key="3">
    <source>
        <dbReference type="EMBL" id="MDR7151923.1"/>
    </source>
</evidence>
<dbReference type="PANTHER" id="PTHR42928">
    <property type="entry name" value="TRICARBOXYLATE-BINDING PROTEIN"/>
    <property type="match status" value="1"/>
</dbReference>
<sequence>MPLNLSTPIRSCAAVALTAISFSLTSPSLAQSNFPDKPIKLVVPFTPGGGTDLIARTLASEMAKDLGQPVIVENKAGAGTVIGTDFVAKSAPDGYTLVVSSIAHSVNPSLMSKLPYSTEKDFAPVAMIALSPNVLVVRADSPYKSVEDLIKAAKANPGKLTYASPGNGTSSHLAGALFADLAKLNLTHVAYKGSGGALTDLLGGQVDMLFATSGSVGKFIEGGRMVPLAITSAARSSAYPKVPTMSESGVPGYVMEGWYGFYAPAGTPATVIEKLNVATRKAANSELFKSKVLAEGLVIKTGTPQEFDQYVRGEIERWSKLVKEEVIAK</sequence>
<protein>
    <submittedName>
        <fullName evidence="3">Tripartite-type tricarboxylate transporter receptor subunit TctC</fullName>
    </submittedName>
</protein>
<dbReference type="CDD" id="cd13578">
    <property type="entry name" value="PBP2_Bug27"/>
    <property type="match status" value="1"/>
</dbReference>
<dbReference type="PANTHER" id="PTHR42928:SF5">
    <property type="entry name" value="BLR1237 PROTEIN"/>
    <property type="match status" value="1"/>
</dbReference>
<evidence type="ECO:0000256" key="1">
    <source>
        <dbReference type="ARBA" id="ARBA00006987"/>
    </source>
</evidence>
<feature type="chain" id="PRO_5045095822" evidence="2">
    <location>
        <begin position="31"/>
        <end position="329"/>
    </location>
</feature>
<dbReference type="EMBL" id="JAVDWU010000009">
    <property type="protein sequence ID" value="MDR7151923.1"/>
    <property type="molecule type" value="Genomic_DNA"/>
</dbReference>
<comment type="similarity">
    <text evidence="1">Belongs to the UPF0065 (bug) family.</text>
</comment>
<dbReference type="RefSeq" id="WP_310320171.1">
    <property type="nucleotide sequence ID" value="NZ_JAVDWU010000009.1"/>
</dbReference>
<dbReference type="PIRSF" id="PIRSF017082">
    <property type="entry name" value="YflP"/>
    <property type="match status" value="1"/>
</dbReference>
<dbReference type="InterPro" id="IPR005064">
    <property type="entry name" value="BUG"/>
</dbReference>
<gene>
    <name evidence="3" type="ORF">J2W49_003899</name>
</gene>
<accession>A0ABU1WRI6</accession>
<dbReference type="Proteomes" id="UP001265700">
    <property type="component" value="Unassembled WGS sequence"/>
</dbReference>
<feature type="signal peptide" evidence="2">
    <location>
        <begin position="1"/>
        <end position="30"/>
    </location>
</feature>
<keyword evidence="2" id="KW-0732">Signal</keyword>
<keyword evidence="3" id="KW-0675">Receptor</keyword>
<evidence type="ECO:0000313" key="4">
    <source>
        <dbReference type="Proteomes" id="UP001265700"/>
    </source>
</evidence>
<reference evidence="3 4" key="1">
    <citation type="submission" date="2023-07" db="EMBL/GenBank/DDBJ databases">
        <title>Sorghum-associated microbial communities from plants grown in Nebraska, USA.</title>
        <authorList>
            <person name="Schachtman D."/>
        </authorList>
    </citation>
    <scope>NUCLEOTIDE SEQUENCE [LARGE SCALE GENOMIC DNA]</scope>
    <source>
        <strain evidence="3 4">4249</strain>
    </source>
</reference>
<keyword evidence="4" id="KW-1185">Reference proteome</keyword>
<dbReference type="InterPro" id="IPR042100">
    <property type="entry name" value="Bug_dom1"/>
</dbReference>
<dbReference type="Pfam" id="PF03401">
    <property type="entry name" value="TctC"/>
    <property type="match status" value="1"/>
</dbReference>
<dbReference type="Gene3D" id="3.40.190.150">
    <property type="entry name" value="Bordetella uptake gene, domain 1"/>
    <property type="match status" value="1"/>
</dbReference>
<dbReference type="SUPFAM" id="SSF53850">
    <property type="entry name" value="Periplasmic binding protein-like II"/>
    <property type="match status" value="1"/>
</dbReference>
<evidence type="ECO:0000256" key="2">
    <source>
        <dbReference type="SAM" id="SignalP"/>
    </source>
</evidence>
<comment type="caution">
    <text evidence="3">The sequence shown here is derived from an EMBL/GenBank/DDBJ whole genome shotgun (WGS) entry which is preliminary data.</text>
</comment>